<dbReference type="PANTHER" id="PTHR46652">
    <property type="entry name" value="LEUCINE-RICH REPEAT AND IQ DOMAIN-CONTAINING PROTEIN 1-RELATED"/>
    <property type="match status" value="1"/>
</dbReference>
<dbReference type="SMART" id="SM00446">
    <property type="entry name" value="LRRcap"/>
    <property type="match status" value="1"/>
</dbReference>
<evidence type="ECO:0000313" key="5">
    <source>
        <dbReference type="Proteomes" id="UP001152798"/>
    </source>
</evidence>
<sequence>MEFSSWKTINLLYPSFEFIHSKIEEAIDLDSLNTNLKSLVIIGEPLYAAPDISRFKLLEDLWLVECSLHIADQVQYGKYLRYLHLSSNALTKIPNLVNLRHLKKLWLPGNSIERIYENELPPSLEDLNVAENRISTIQYSFQNCCNLETLNISANPIQSIFELCHLTKLKRLKNLWLCDPLFELTALTKLVNYRAFVINCLPNLKRLDFHSIDEKETELSKLFFVNKHNHYKMLSVDATYNHYLNQEEEYKNSSQELQKLKRNLYILSLNEEKAKGKEDENTLMLIQKLRKYLNSQIKIWQNRRLRAEAELEEHRKLHIRQIEVELANFGNIKFKMHNKNSCVARTCERILNSFICNHLKYIIDSIEVLAVTQVLRAGQCSLKFTSQNNDWTPEQSLESLYILCEPLYVQDSYEPFFNYVQQSLYFQVDEIKYTISQCIGKADSSSFDQICNLNKDHDIFQKRILSLVYMDMENTKENIKVAEMGVSGGTSNNNCILHNVAYELVANPILLVEFKYFKQDEENYKSFTRDESFLLEREPYLPSHSASESLFCNSKSWGSLSKIVVRKLNLRAFGLVQTLPNVKELDASYNKLICLREICHLFPNLEVLEASFNDFSEVPTNYSMPYLCNIDLSWNLFSSLYDILKWIRRSASSTTTLILKFNCFMDINDNSHEECLVFRALTNLTIYNGAHQQKEPKTFFKLADISTLPIKPVPSDLMIPKHLEVLKLNNQIAFTDLDGAQIRLECEENSIFLYLLKDDSFIEPDAPFTFKEIISCSVMRSQLETTHFLKNMKNLRELNLSFNLLVSMERNLPWHANIVKLNLSCNYIKSLADFKDFEFPNLKFLDVSKNRIEDCFGIKNATNIEEFNVSFNYISELDRFLFLKCFRKLRSIDIRRNGIEQMDTLKRYLIYHVRTLEYINGFSISESEVADAHTAVGGVLDNDYLESVNKNKDLKKMKHLNLVNASIRLISLTSINLDNLVSVNLDNNTIESIAELLVLENLKYLSLAGNQISKFGEAPSSAIFYKLEELHLNKNSISNLEPLKLHRMPKLKTLFLQDNCITSLRGIEYLGSLRHLILDRNKISSINSNDVKRFINLKDLYLECNHINKLDFLPSLKKITRLFIKNNRIENMDTLRFLKHLTKIQEFTFSGNPVCRKFESYVKVLTYLPNINYVDGFLIESFTPIESQSLNSQ</sequence>
<keyword evidence="5" id="KW-1185">Reference proteome</keyword>
<gene>
    <name evidence="4" type="ORF">NEZAVI_LOCUS12360</name>
</gene>
<name>A0A9P0HJM2_NEZVI</name>
<dbReference type="Gene3D" id="3.80.10.10">
    <property type="entry name" value="Ribonuclease Inhibitor"/>
    <property type="match status" value="6"/>
</dbReference>
<dbReference type="Proteomes" id="UP001152798">
    <property type="component" value="Chromosome 5"/>
</dbReference>
<dbReference type="SUPFAM" id="SSF52058">
    <property type="entry name" value="L domain-like"/>
    <property type="match status" value="2"/>
</dbReference>
<dbReference type="PANTHER" id="PTHR46652:SF3">
    <property type="entry name" value="LEUCINE-RICH REPEAT-CONTAINING PROTEIN 9"/>
    <property type="match status" value="1"/>
</dbReference>
<dbReference type="Pfam" id="PF13855">
    <property type="entry name" value="LRR_8"/>
    <property type="match status" value="1"/>
</dbReference>
<keyword evidence="2" id="KW-0677">Repeat</keyword>
<dbReference type="InterPro" id="IPR001611">
    <property type="entry name" value="Leu-rich_rpt"/>
</dbReference>
<dbReference type="InterPro" id="IPR003591">
    <property type="entry name" value="Leu-rich_rpt_typical-subtyp"/>
</dbReference>
<evidence type="ECO:0000256" key="1">
    <source>
        <dbReference type="ARBA" id="ARBA00022614"/>
    </source>
</evidence>
<dbReference type="OrthoDB" id="6612422at2759"/>
<keyword evidence="1" id="KW-0433">Leucine-rich repeat</keyword>
<feature type="domain" description="U2A'/phosphoprotein 32 family A C-terminal" evidence="3">
    <location>
        <begin position="190"/>
        <end position="208"/>
    </location>
</feature>
<organism evidence="4 5">
    <name type="scientific">Nezara viridula</name>
    <name type="common">Southern green stink bug</name>
    <name type="synonym">Cimex viridulus</name>
    <dbReference type="NCBI Taxonomy" id="85310"/>
    <lineage>
        <taxon>Eukaryota</taxon>
        <taxon>Metazoa</taxon>
        <taxon>Ecdysozoa</taxon>
        <taxon>Arthropoda</taxon>
        <taxon>Hexapoda</taxon>
        <taxon>Insecta</taxon>
        <taxon>Pterygota</taxon>
        <taxon>Neoptera</taxon>
        <taxon>Paraneoptera</taxon>
        <taxon>Hemiptera</taxon>
        <taxon>Heteroptera</taxon>
        <taxon>Panheteroptera</taxon>
        <taxon>Pentatomomorpha</taxon>
        <taxon>Pentatomoidea</taxon>
        <taxon>Pentatomidae</taxon>
        <taxon>Pentatominae</taxon>
        <taxon>Nezara</taxon>
    </lineage>
</organism>
<evidence type="ECO:0000256" key="2">
    <source>
        <dbReference type="ARBA" id="ARBA00022737"/>
    </source>
</evidence>
<dbReference type="InterPro" id="IPR050836">
    <property type="entry name" value="SDS22/Internalin_LRR"/>
</dbReference>
<dbReference type="InterPro" id="IPR003603">
    <property type="entry name" value="U2A'_phosphoprotein32A_C"/>
</dbReference>
<dbReference type="EMBL" id="OV725081">
    <property type="protein sequence ID" value="CAH1403828.1"/>
    <property type="molecule type" value="Genomic_DNA"/>
</dbReference>
<evidence type="ECO:0000259" key="3">
    <source>
        <dbReference type="SMART" id="SM00446"/>
    </source>
</evidence>
<dbReference type="PROSITE" id="PS51450">
    <property type="entry name" value="LRR"/>
    <property type="match status" value="9"/>
</dbReference>
<proteinExistence type="predicted"/>
<dbReference type="Pfam" id="PF14580">
    <property type="entry name" value="LRR_9"/>
    <property type="match status" value="1"/>
</dbReference>
<accession>A0A9P0HJM2</accession>
<dbReference type="InterPro" id="IPR032675">
    <property type="entry name" value="LRR_dom_sf"/>
</dbReference>
<evidence type="ECO:0000313" key="4">
    <source>
        <dbReference type="EMBL" id="CAH1403828.1"/>
    </source>
</evidence>
<dbReference type="SMART" id="SM00364">
    <property type="entry name" value="LRR_BAC"/>
    <property type="match status" value="4"/>
</dbReference>
<protein>
    <recommendedName>
        <fullName evidence="3">U2A'/phosphoprotein 32 family A C-terminal domain-containing protein</fullName>
    </recommendedName>
</protein>
<dbReference type="SMART" id="SM00369">
    <property type="entry name" value="LRR_TYP"/>
    <property type="match status" value="10"/>
</dbReference>
<dbReference type="AlphaFoldDB" id="A0A9P0HJM2"/>
<dbReference type="SMART" id="SM00365">
    <property type="entry name" value="LRR_SD22"/>
    <property type="match status" value="9"/>
</dbReference>
<reference evidence="4" key="1">
    <citation type="submission" date="2022-01" db="EMBL/GenBank/DDBJ databases">
        <authorList>
            <person name="King R."/>
        </authorList>
    </citation>
    <scope>NUCLEOTIDE SEQUENCE</scope>
</reference>